<comment type="caution">
    <text evidence="2">The sequence shown here is derived from an EMBL/GenBank/DDBJ whole genome shotgun (WGS) entry which is preliminary data.</text>
</comment>
<proteinExistence type="predicted"/>
<dbReference type="InterPro" id="IPR031893">
    <property type="entry name" value="Phage_tail_APC"/>
</dbReference>
<reference evidence="2 3" key="1">
    <citation type="journal article" date="2011" name="EMBO J.">
        <title>Structural diversity of bacterial flagellar motors.</title>
        <authorList>
            <person name="Chen S."/>
            <person name="Beeby M."/>
            <person name="Murphy G.E."/>
            <person name="Leadbetter J.R."/>
            <person name="Hendrixson D.R."/>
            <person name="Briegel A."/>
            <person name="Li Z."/>
            <person name="Shi J."/>
            <person name="Tocheva E.I."/>
            <person name="Muller A."/>
            <person name="Dobro M.J."/>
            <person name="Jensen G.J."/>
        </authorList>
    </citation>
    <scope>NUCLEOTIDE SEQUENCE [LARGE SCALE GENOMIC DNA]</scope>
    <source>
        <strain evidence="2 3">DSM 6540</strain>
    </source>
</reference>
<dbReference type="STRING" id="1009370.ALO_01674"/>
<keyword evidence="3" id="KW-1185">Reference proteome</keyword>
<dbReference type="EMBL" id="AFGF01000015">
    <property type="protein sequence ID" value="EGO65727.1"/>
    <property type="molecule type" value="Genomic_DNA"/>
</dbReference>
<dbReference type="Proteomes" id="UP000003240">
    <property type="component" value="Unassembled WGS sequence"/>
</dbReference>
<evidence type="ECO:0000313" key="2">
    <source>
        <dbReference type="EMBL" id="EGO65727.1"/>
    </source>
</evidence>
<dbReference type="AlphaFoldDB" id="F7NE72"/>
<gene>
    <name evidence="2" type="ORF">ALO_01674</name>
</gene>
<evidence type="ECO:0000313" key="3">
    <source>
        <dbReference type="Proteomes" id="UP000003240"/>
    </source>
</evidence>
<organism evidence="2 3">
    <name type="scientific">Acetonema longum DSM 6540</name>
    <dbReference type="NCBI Taxonomy" id="1009370"/>
    <lineage>
        <taxon>Bacteria</taxon>
        <taxon>Bacillati</taxon>
        <taxon>Bacillota</taxon>
        <taxon>Negativicutes</taxon>
        <taxon>Acetonemataceae</taxon>
        <taxon>Acetonema</taxon>
    </lineage>
</organism>
<dbReference type="eggNOG" id="ENOG5030AWP">
    <property type="taxonomic scope" value="Bacteria"/>
</dbReference>
<dbReference type="Gene3D" id="6.10.140.1310">
    <property type="match status" value="1"/>
</dbReference>
<feature type="domain" description="Phage tail assembly chaperone-like" evidence="1">
    <location>
        <begin position="76"/>
        <end position="134"/>
    </location>
</feature>
<dbReference type="RefSeq" id="WP_004092133.1">
    <property type="nucleotide sequence ID" value="NZ_AFGF01000015.1"/>
</dbReference>
<accession>F7NE72</accession>
<dbReference type="OrthoDB" id="1685143at2"/>
<dbReference type="Pfam" id="PF16778">
    <property type="entry name" value="Phage_tail_APC"/>
    <property type="match status" value="1"/>
</dbReference>
<evidence type="ECO:0000259" key="1">
    <source>
        <dbReference type="Pfam" id="PF16778"/>
    </source>
</evidence>
<name>F7NE72_9FIRM</name>
<protein>
    <recommendedName>
        <fullName evidence="1">Phage tail assembly chaperone-like domain-containing protein</fullName>
    </recommendedName>
</protein>
<sequence>MNRHYAKFNENGERETSITFNIHFSNEEELQPYLKKGFIPVTDEEQALYATNQYLRGTDGKPVQKPPYVPTAEEKMAAIRTERDWLLDASDKYMMIDYPVTDEQRETWRIYRQALRDMPANCDPDNPTWPVAPQ</sequence>